<reference evidence="1" key="1">
    <citation type="journal article" date="2015" name="Nature">
        <title>Complex archaea that bridge the gap between prokaryotes and eukaryotes.</title>
        <authorList>
            <person name="Spang A."/>
            <person name="Saw J.H."/>
            <person name="Jorgensen S.L."/>
            <person name="Zaremba-Niedzwiedzka K."/>
            <person name="Martijn J."/>
            <person name="Lind A.E."/>
            <person name="van Eijk R."/>
            <person name="Schleper C."/>
            <person name="Guy L."/>
            <person name="Ettema T.J."/>
        </authorList>
    </citation>
    <scope>NUCLEOTIDE SEQUENCE</scope>
</reference>
<proteinExistence type="predicted"/>
<name>A0A0F9T288_9ZZZZ</name>
<feature type="non-terminal residue" evidence="1">
    <location>
        <position position="43"/>
    </location>
</feature>
<dbReference type="EMBL" id="LAZR01002027">
    <property type="protein sequence ID" value="KKN35588.1"/>
    <property type="molecule type" value="Genomic_DNA"/>
</dbReference>
<accession>A0A0F9T288</accession>
<gene>
    <name evidence="1" type="ORF">LCGC14_0781980</name>
</gene>
<dbReference type="AlphaFoldDB" id="A0A0F9T288"/>
<organism evidence="1">
    <name type="scientific">marine sediment metagenome</name>
    <dbReference type="NCBI Taxonomy" id="412755"/>
    <lineage>
        <taxon>unclassified sequences</taxon>
        <taxon>metagenomes</taxon>
        <taxon>ecological metagenomes</taxon>
    </lineage>
</organism>
<protein>
    <submittedName>
        <fullName evidence="1">Uncharacterized protein</fullName>
    </submittedName>
</protein>
<evidence type="ECO:0000313" key="1">
    <source>
        <dbReference type="EMBL" id="KKN35588.1"/>
    </source>
</evidence>
<sequence length="43" mass="4838">MPVDEISAAMLAQIQEIEQKDEDQVLKELAGESVPEFIYTTEV</sequence>
<comment type="caution">
    <text evidence="1">The sequence shown here is derived from an EMBL/GenBank/DDBJ whole genome shotgun (WGS) entry which is preliminary data.</text>
</comment>